<dbReference type="InterPro" id="IPR003594">
    <property type="entry name" value="HATPase_dom"/>
</dbReference>
<dbReference type="CDD" id="cd16936">
    <property type="entry name" value="HATPase_RsbW-like"/>
    <property type="match status" value="1"/>
</dbReference>
<proteinExistence type="predicted"/>
<evidence type="ECO:0000259" key="2">
    <source>
        <dbReference type="Pfam" id="PF13581"/>
    </source>
</evidence>
<feature type="domain" description="Histidine kinase/HSP90-like ATPase" evidence="2">
    <location>
        <begin position="33"/>
        <end position="146"/>
    </location>
</feature>
<dbReference type="Pfam" id="PF13581">
    <property type="entry name" value="HATPase_c_2"/>
    <property type="match status" value="1"/>
</dbReference>
<evidence type="ECO:0000256" key="1">
    <source>
        <dbReference type="ARBA" id="ARBA00022527"/>
    </source>
</evidence>
<dbReference type="Gene3D" id="3.30.565.10">
    <property type="entry name" value="Histidine kinase-like ATPase, C-terminal domain"/>
    <property type="match status" value="1"/>
</dbReference>
<protein>
    <submittedName>
        <fullName evidence="3">Regulatory protein</fullName>
    </submittedName>
</protein>
<evidence type="ECO:0000313" key="3">
    <source>
        <dbReference type="EMBL" id="AHE39082.1"/>
    </source>
</evidence>
<accession>V9Z3G0</accession>
<reference evidence="3" key="1">
    <citation type="submission" date="2013-09" db="EMBL/GenBank/DDBJ databases">
        <title>Complete nucleotide sequence of Streptomyces linear plasmid pFRL3.</title>
        <authorList>
            <person name="Chen Z."/>
            <person name="Fang P."/>
            <person name="Qin Z."/>
        </authorList>
    </citation>
    <scope>NUCLEOTIDE SEQUENCE</scope>
    <source>
        <plasmid evidence="3">pFRL3</plasmid>
    </source>
</reference>
<dbReference type="PANTHER" id="PTHR35526">
    <property type="entry name" value="ANTI-SIGMA-F FACTOR RSBW-RELATED"/>
    <property type="match status" value="1"/>
</dbReference>
<dbReference type="SUPFAM" id="SSF55874">
    <property type="entry name" value="ATPase domain of HSP90 chaperone/DNA topoisomerase II/histidine kinase"/>
    <property type="match status" value="1"/>
</dbReference>
<dbReference type="InterPro" id="IPR050267">
    <property type="entry name" value="Anti-sigma-factor_SerPK"/>
</dbReference>
<dbReference type="EMBL" id="KF602048">
    <property type="protein sequence ID" value="AHE39082.1"/>
    <property type="molecule type" value="Genomic_DNA"/>
</dbReference>
<dbReference type="InterPro" id="IPR036890">
    <property type="entry name" value="HATPase_C_sf"/>
</dbReference>
<gene>
    <name evidence="3" type="ORF">pFRL3_305c</name>
</gene>
<keyword evidence="1" id="KW-0418">Kinase</keyword>
<geneLocation type="plasmid" evidence="3">
    <name>pFRL3</name>
</geneLocation>
<dbReference type="PANTHER" id="PTHR35526:SF3">
    <property type="entry name" value="ANTI-SIGMA-F FACTOR RSBW"/>
    <property type="match status" value="1"/>
</dbReference>
<name>V9Z3G0_9ACTN</name>
<keyword evidence="1" id="KW-0723">Serine/threonine-protein kinase</keyword>
<dbReference type="GO" id="GO:0004674">
    <property type="term" value="F:protein serine/threonine kinase activity"/>
    <property type="evidence" value="ECO:0007669"/>
    <property type="project" value="UniProtKB-KW"/>
</dbReference>
<keyword evidence="1" id="KW-0808">Transferase</keyword>
<dbReference type="AlphaFoldDB" id="V9Z3G0"/>
<sequence length="157" mass="17325">MSALLETPQAGGQARAMSRGSRRQYEATFDVVAEDLATVRSIVRGHLRWWRAGEDTVDRVLFAVNELLTNVLEHTAPDDSGRRQADILVQRVPGGITAVVRDRDPSPLERRNARPLDESGRGLALVRALVDESSVSKTDAGKDVWFFVADQESEPSD</sequence>
<keyword evidence="3" id="KW-0614">Plasmid</keyword>
<organism evidence="3">
    <name type="scientific">Streptomyces sp. FR1</name>
    <dbReference type="NCBI Taxonomy" id="349971"/>
    <lineage>
        <taxon>Bacteria</taxon>
        <taxon>Bacillati</taxon>
        <taxon>Actinomycetota</taxon>
        <taxon>Actinomycetes</taxon>
        <taxon>Kitasatosporales</taxon>
        <taxon>Streptomycetaceae</taxon>
        <taxon>Streptomyces</taxon>
    </lineage>
</organism>